<evidence type="ECO:0000313" key="3">
    <source>
        <dbReference type="Proteomes" id="UP000199296"/>
    </source>
</evidence>
<dbReference type="InterPro" id="IPR013096">
    <property type="entry name" value="Cupin_2"/>
</dbReference>
<dbReference type="PANTHER" id="PTHR36114">
    <property type="entry name" value="16.7 KDA PROTEIN IN WHIE LOCUS"/>
    <property type="match status" value="1"/>
</dbReference>
<dbReference type="InterPro" id="IPR011051">
    <property type="entry name" value="RmlC_Cupin_sf"/>
</dbReference>
<gene>
    <name evidence="2" type="ORF">SAMN04488027_1081</name>
</gene>
<dbReference type="InterPro" id="IPR014710">
    <property type="entry name" value="RmlC-like_jellyroll"/>
</dbReference>
<organism evidence="2 3">
    <name type="scientific">Psychroflexus sediminis</name>
    <dbReference type="NCBI Taxonomy" id="470826"/>
    <lineage>
        <taxon>Bacteria</taxon>
        <taxon>Pseudomonadati</taxon>
        <taxon>Bacteroidota</taxon>
        <taxon>Flavobacteriia</taxon>
        <taxon>Flavobacteriales</taxon>
        <taxon>Flavobacteriaceae</taxon>
        <taxon>Psychroflexus</taxon>
    </lineage>
</organism>
<sequence>MDIKPVNLKEKFDTFSKAWDPKIVGELNGQHVKIAKFKDEFIAHQHEEEDELFLVIEGQIKIELDHKSLEINAGEFVIIPRGTRHKPIGLGEAKVLMFEPKSTLNTGNTENEFTVKDLDAI</sequence>
<protein>
    <submittedName>
        <fullName evidence="2">Cupin domain-containing protein</fullName>
    </submittedName>
</protein>
<evidence type="ECO:0000259" key="1">
    <source>
        <dbReference type="Pfam" id="PF07883"/>
    </source>
</evidence>
<accession>A0A1G7XB49</accession>
<proteinExistence type="predicted"/>
<dbReference type="STRING" id="470826.SAMN04488027_1081"/>
<dbReference type="Pfam" id="PF07883">
    <property type="entry name" value="Cupin_2"/>
    <property type="match status" value="1"/>
</dbReference>
<dbReference type="SUPFAM" id="SSF51182">
    <property type="entry name" value="RmlC-like cupins"/>
    <property type="match status" value="1"/>
</dbReference>
<dbReference type="AlphaFoldDB" id="A0A1G7XB49"/>
<dbReference type="PANTHER" id="PTHR36114:SF1">
    <property type="entry name" value="16.7 KDA PROTEIN IN WHIE LOCUS"/>
    <property type="match status" value="1"/>
</dbReference>
<dbReference type="EMBL" id="FNCW01000008">
    <property type="protein sequence ID" value="SDG81426.1"/>
    <property type="molecule type" value="Genomic_DNA"/>
</dbReference>
<feature type="domain" description="Cupin type-2" evidence="1">
    <location>
        <begin position="40"/>
        <end position="97"/>
    </location>
</feature>
<dbReference type="Gene3D" id="2.60.120.10">
    <property type="entry name" value="Jelly Rolls"/>
    <property type="match status" value="1"/>
</dbReference>
<reference evidence="2 3" key="1">
    <citation type="submission" date="2016-10" db="EMBL/GenBank/DDBJ databases">
        <authorList>
            <person name="de Groot N.N."/>
        </authorList>
    </citation>
    <scope>NUCLEOTIDE SEQUENCE [LARGE SCALE GENOMIC DNA]</scope>
    <source>
        <strain evidence="2 3">DSM 19803</strain>
    </source>
</reference>
<dbReference type="Proteomes" id="UP000199296">
    <property type="component" value="Unassembled WGS sequence"/>
</dbReference>
<evidence type="ECO:0000313" key="2">
    <source>
        <dbReference type="EMBL" id="SDG81426.1"/>
    </source>
</evidence>
<dbReference type="OrthoDB" id="9794183at2"/>
<dbReference type="RefSeq" id="WP_093368082.1">
    <property type="nucleotide sequence ID" value="NZ_FNCW01000008.1"/>
</dbReference>
<name>A0A1G7XB49_9FLAO</name>
<dbReference type="CDD" id="cd02226">
    <property type="entry name" value="cupin_YdbB-like"/>
    <property type="match status" value="1"/>
</dbReference>
<keyword evidence="3" id="KW-1185">Reference proteome</keyword>
<dbReference type="InterPro" id="IPR052044">
    <property type="entry name" value="PKS_Associated_Protein"/>
</dbReference>